<feature type="domain" description="EF-hand" evidence="2">
    <location>
        <begin position="34"/>
        <end position="67"/>
    </location>
</feature>
<dbReference type="PROSITE" id="PS50222">
    <property type="entry name" value="EF_HAND_2"/>
    <property type="match status" value="2"/>
</dbReference>
<dbReference type="AlphaFoldDB" id="A0A0D9W4J0"/>
<evidence type="ECO:0000313" key="3">
    <source>
        <dbReference type="EnsemblPlants" id="LPERR04G08210.1"/>
    </source>
</evidence>
<dbReference type="SUPFAM" id="SSF47473">
    <property type="entry name" value="EF-hand"/>
    <property type="match status" value="1"/>
</dbReference>
<proteinExistence type="predicted"/>
<keyword evidence="1" id="KW-0106">Calcium</keyword>
<dbReference type="Gramene" id="LPERR04G08210.1">
    <property type="protein sequence ID" value="LPERR04G08210.1"/>
    <property type="gene ID" value="LPERR04G08210"/>
</dbReference>
<reference evidence="4" key="2">
    <citation type="submission" date="2013-12" db="EMBL/GenBank/DDBJ databases">
        <authorList>
            <person name="Yu Y."/>
            <person name="Lee S."/>
            <person name="de Baynast K."/>
            <person name="Wissotski M."/>
            <person name="Liu L."/>
            <person name="Talag J."/>
            <person name="Goicoechea J."/>
            <person name="Angelova A."/>
            <person name="Jetty R."/>
            <person name="Kudrna D."/>
            <person name="Golser W."/>
            <person name="Rivera L."/>
            <person name="Zhang J."/>
            <person name="Wing R."/>
        </authorList>
    </citation>
    <scope>NUCLEOTIDE SEQUENCE</scope>
</reference>
<accession>A0A0D9W4J0</accession>
<organism evidence="3 4">
    <name type="scientific">Leersia perrieri</name>
    <dbReference type="NCBI Taxonomy" id="77586"/>
    <lineage>
        <taxon>Eukaryota</taxon>
        <taxon>Viridiplantae</taxon>
        <taxon>Streptophyta</taxon>
        <taxon>Embryophyta</taxon>
        <taxon>Tracheophyta</taxon>
        <taxon>Spermatophyta</taxon>
        <taxon>Magnoliopsida</taxon>
        <taxon>Liliopsida</taxon>
        <taxon>Poales</taxon>
        <taxon>Poaceae</taxon>
        <taxon>BOP clade</taxon>
        <taxon>Oryzoideae</taxon>
        <taxon>Oryzeae</taxon>
        <taxon>Oryzinae</taxon>
        <taxon>Leersia</taxon>
    </lineage>
</organism>
<dbReference type="GO" id="GO:0005509">
    <property type="term" value="F:calcium ion binding"/>
    <property type="evidence" value="ECO:0007669"/>
    <property type="project" value="InterPro"/>
</dbReference>
<sequence>MDADGNGTVEFDELTSSLADLILGPCRPAVAVVVDQAQLAEAFRAFNRDSNGFISTAELAQPMARMG</sequence>
<evidence type="ECO:0000256" key="1">
    <source>
        <dbReference type="ARBA" id="ARBA00022837"/>
    </source>
</evidence>
<dbReference type="InterPro" id="IPR011992">
    <property type="entry name" value="EF-hand-dom_pair"/>
</dbReference>
<dbReference type="HOGENOM" id="CLU_2816083_0_0_1"/>
<feature type="domain" description="EF-hand" evidence="2">
    <location>
        <begin position="1"/>
        <end position="24"/>
    </location>
</feature>
<evidence type="ECO:0000259" key="2">
    <source>
        <dbReference type="PROSITE" id="PS50222"/>
    </source>
</evidence>
<dbReference type="Proteomes" id="UP000032180">
    <property type="component" value="Chromosome 4"/>
</dbReference>
<evidence type="ECO:0000313" key="4">
    <source>
        <dbReference type="Proteomes" id="UP000032180"/>
    </source>
</evidence>
<keyword evidence="4" id="KW-1185">Reference proteome</keyword>
<dbReference type="STRING" id="77586.A0A0D9W4J0"/>
<dbReference type="eggNOG" id="KOG0027">
    <property type="taxonomic scope" value="Eukaryota"/>
</dbReference>
<reference evidence="3" key="3">
    <citation type="submission" date="2015-04" db="UniProtKB">
        <authorList>
            <consortium name="EnsemblPlants"/>
        </authorList>
    </citation>
    <scope>IDENTIFICATION</scope>
</reference>
<dbReference type="EnsemblPlants" id="LPERR04G08210.1">
    <property type="protein sequence ID" value="LPERR04G08210.1"/>
    <property type="gene ID" value="LPERR04G08210"/>
</dbReference>
<dbReference type="InterPro" id="IPR018247">
    <property type="entry name" value="EF_Hand_1_Ca_BS"/>
</dbReference>
<dbReference type="Gene3D" id="1.10.238.10">
    <property type="entry name" value="EF-hand"/>
    <property type="match status" value="1"/>
</dbReference>
<dbReference type="InterPro" id="IPR002048">
    <property type="entry name" value="EF_hand_dom"/>
</dbReference>
<dbReference type="PROSITE" id="PS00018">
    <property type="entry name" value="EF_HAND_1"/>
    <property type="match status" value="1"/>
</dbReference>
<name>A0A0D9W4J0_9ORYZ</name>
<protein>
    <recommendedName>
        <fullName evidence="2">EF-hand domain-containing protein</fullName>
    </recommendedName>
</protein>
<reference evidence="3 4" key="1">
    <citation type="submission" date="2012-08" db="EMBL/GenBank/DDBJ databases">
        <title>Oryza genome evolution.</title>
        <authorList>
            <person name="Wing R.A."/>
        </authorList>
    </citation>
    <scope>NUCLEOTIDE SEQUENCE</scope>
</reference>